<proteinExistence type="predicted"/>
<feature type="chain" id="PRO_5046106228" evidence="2">
    <location>
        <begin position="25"/>
        <end position="114"/>
    </location>
</feature>
<evidence type="ECO:0000313" key="4">
    <source>
        <dbReference type="Proteomes" id="UP001491310"/>
    </source>
</evidence>
<gene>
    <name evidence="3" type="ORF">WJX75_006069</name>
</gene>
<name>A0ABR2Z3Z6_9CHLO</name>
<feature type="compositionally biased region" description="Low complexity" evidence="1">
    <location>
        <begin position="53"/>
        <end position="64"/>
    </location>
</feature>
<accession>A0ABR2Z3Z6</accession>
<keyword evidence="2" id="KW-0732">Signal</keyword>
<protein>
    <submittedName>
        <fullName evidence="3">Uncharacterized protein</fullName>
    </submittedName>
</protein>
<sequence>MAKTSTGVLALGLLLLCLTSSSLGSRVLLQSLTSVPTGGNGGTFSATPGGGARSTNSGTTSNSGAGNGINSGAGNGTEVTNTARPFGGGGGGLIQASLGSSNGFNCVTAACARG</sequence>
<comment type="caution">
    <text evidence="3">The sequence shown here is derived from an EMBL/GenBank/DDBJ whole genome shotgun (WGS) entry which is preliminary data.</text>
</comment>
<feature type="compositionally biased region" description="Gly residues" evidence="1">
    <location>
        <begin position="65"/>
        <end position="75"/>
    </location>
</feature>
<evidence type="ECO:0000256" key="1">
    <source>
        <dbReference type="SAM" id="MobiDB-lite"/>
    </source>
</evidence>
<feature type="signal peptide" evidence="2">
    <location>
        <begin position="1"/>
        <end position="24"/>
    </location>
</feature>
<organism evidence="3 4">
    <name type="scientific">Coccomyxa subellipsoidea</name>
    <dbReference type="NCBI Taxonomy" id="248742"/>
    <lineage>
        <taxon>Eukaryota</taxon>
        <taxon>Viridiplantae</taxon>
        <taxon>Chlorophyta</taxon>
        <taxon>core chlorophytes</taxon>
        <taxon>Trebouxiophyceae</taxon>
        <taxon>Trebouxiophyceae incertae sedis</taxon>
        <taxon>Coccomyxaceae</taxon>
        <taxon>Coccomyxa</taxon>
    </lineage>
</organism>
<evidence type="ECO:0000313" key="3">
    <source>
        <dbReference type="EMBL" id="KAK9918695.1"/>
    </source>
</evidence>
<feature type="region of interest" description="Disordered" evidence="1">
    <location>
        <begin position="38"/>
        <end position="86"/>
    </location>
</feature>
<feature type="compositionally biased region" description="Gly residues" evidence="1">
    <location>
        <begin position="38"/>
        <end position="52"/>
    </location>
</feature>
<reference evidence="3 4" key="1">
    <citation type="journal article" date="2024" name="Nat. Commun.">
        <title>Phylogenomics reveals the evolutionary origins of lichenization in chlorophyte algae.</title>
        <authorList>
            <person name="Puginier C."/>
            <person name="Libourel C."/>
            <person name="Otte J."/>
            <person name="Skaloud P."/>
            <person name="Haon M."/>
            <person name="Grisel S."/>
            <person name="Petersen M."/>
            <person name="Berrin J.G."/>
            <person name="Delaux P.M."/>
            <person name="Dal Grande F."/>
            <person name="Keller J."/>
        </authorList>
    </citation>
    <scope>NUCLEOTIDE SEQUENCE [LARGE SCALE GENOMIC DNA]</scope>
    <source>
        <strain evidence="3 4">SAG 216-7</strain>
    </source>
</reference>
<keyword evidence="4" id="KW-1185">Reference proteome</keyword>
<dbReference type="EMBL" id="JALJOT010000001">
    <property type="protein sequence ID" value="KAK9918695.1"/>
    <property type="molecule type" value="Genomic_DNA"/>
</dbReference>
<dbReference type="Proteomes" id="UP001491310">
    <property type="component" value="Unassembled WGS sequence"/>
</dbReference>
<evidence type="ECO:0000256" key="2">
    <source>
        <dbReference type="SAM" id="SignalP"/>
    </source>
</evidence>